<evidence type="ECO:0000313" key="18">
    <source>
        <dbReference type="Proteomes" id="UP000186720"/>
    </source>
</evidence>
<reference evidence="17 18" key="1">
    <citation type="submission" date="2016-11" db="EMBL/GenBank/DDBJ databases">
        <title>Whole Genome Sequencing of Mucilaginibacter polytrichastri RG4-7(T) isolated from the moss sample.</title>
        <authorList>
            <person name="Li Y."/>
        </authorList>
    </citation>
    <scope>NUCLEOTIDE SEQUENCE [LARGE SCALE GENOMIC DNA]</scope>
    <source>
        <strain evidence="17 18">RG4-7</strain>
    </source>
</reference>
<dbReference type="Proteomes" id="UP000186720">
    <property type="component" value="Unassembled WGS sequence"/>
</dbReference>
<dbReference type="FunFam" id="3.30.450.20:FF:000099">
    <property type="entry name" value="Sensory box sensor histidine kinase"/>
    <property type="match status" value="1"/>
</dbReference>
<dbReference type="SUPFAM" id="SSF55874">
    <property type="entry name" value="ATPase domain of HSP90 chaperone/DNA topoisomerase II/histidine kinase"/>
    <property type="match status" value="1"/>
</dbReference>
<dbReference type="InterPro" id="IPR035965">
    <property type="entry name" value="PAS-like_dom_sf"/>
</dbReference>
<feature type="domain" description="PAS" evidence="15">
    <location>
        <begin position="356"/>
        <end position="426"/>
    </location>
</feature>
<feature type="domain" description="Histidine kinase" evidence="14">
    <location>
        <begin position="484"/>
        <end position="696"/>
    </location>
</feature>
<evidence type="ECO:0000256" key="5">
    <source>
        <dbReference type="ARBA" id="ARBA00022679"/>
    </source>
</evidence>
<accession>A0A1Q5ZY99</accession>
<dbReference type="PANTHER" id="PTHR42878">
    <property type="entry name" value="TWO-COMPONENT HISTIDINE KINASE"/>
    <property type="match status" value="1"/>
</dbReference>
<keyword evidence="5" id="KW-0808">Transferase</keyword>
<dbReference type="Pfam" id="PF00512">
    <property type="entry name" value="HisKA"/>
    <property type="match status" value="1"/>
</dbReference>
<keyword evidence="10" id="KW-1133">Transmembrane helix</keyword>
<dbReference type="Gene3D" id="1.10.287.130">
    <property type="match status" value="1"/>
</dbReference>
<dbReference type="EMBL" id="MPPL01000001">
    <property type="protein sequence ID" value="OKS86740.1"/>
    <property type="molecule type" value="Genomic_DNA"/>
</dbReference>
<organism evidence="17 18">
    <name type="scientific">Mucilaginibacter polytrichastri</name>
    <dbReference type="NCBI Taxonomy" id="1302689"/>
    <lineage>
        <taxon>Bacteria</taxon>
        <taxon>Pseudomonadati</taxon>
        <taxon>Bacteroidota</taxon>
        <taxon>Sphingobacteriia</taxon>
        <taxon>Sphingobacteriales</taxon>
        <taxon>Sphingobacteriaceae</taxon>
        <taxon>Mucilaginibacter</taxon>
    </lineage>
</organism>
<protein>
    <recommendedName>
        <fullName evidence="3">histidine kinase</fullName>
        <ecNumber evidence="3">2.7.13.3</ecNumber>
    </recommendedName>
</protein>
<dbReference type="InterPro" id="IPR036890">
    <property type="entry name" value="HATPase_C_sf"/>
</dbReference>
<dbReference type="NCBIfam" id="TIGR00229">
    <property type="entry name" value="sensory_box"/>
    <property type="match status" value="2"/>
</dbReference>
<dbReference type="Gene3D" id="1.20.120.30">
    <property type="entry name" value="Aspartate receptor, ligand-binding domain"/>
    <property type="match status" value="1"/>
</dbReference>
<dbReference type="InterPro" id="IPR000700">
    <property type="entry name" value="PAS-assoc_C"/>
</dbReference>
<dbReference type="FunFam" id="3.30.565.10:FF:000006">
    <property type="entry name" value="Sensor histidine kinase WalK"/>
    <property type="match status" value="1"/>
</dbReference>
<dbReference type="SUPFAM" id="SSF47384">
    <property type="entry name" value="Homodimeric domain of signal transducing histidine kinase"/>
    <property type="match status" value="1"/>
</dbReference>
<sequence length="835" mass="94816">MINGNNYSILRTFMNSIILDFEQAKSKHLLFKSRLRSILYNIPVEEGPVLSHHECSVGKWIYGHALVAYGHIPEMHELEMVHADIHISARKLVAMHKDGKTKEARDGLSEMEVVADQLVHLLGLIEKKLKNYPDNQLISPELKIKPEEYNDLLRSNAELDKRIKQQIAENNESAIKYDAVLAALHEGIVIQNAEGVLISANQSAERLLGMTANQMRRLTSISPDWPTIAENGQPLPGELHAPMLALKTGLPQINQILGVIRKDNVIVWLSVNAQPLIDKQNNEIIGVVSSFFDVTAAREAEALLKESFSEQQALNEELAASNEEHAAVNEELLSTNEELVLIQESSRQLLVQVEASETRFRFMLNAIPQQVWTASPDGALNYVNQVVCDDFGYNTSEIVGQGWQAFIHPDDLQNCLNKWIRALETGTEYLVEFRLKFKNGDYVWHLARALPYAQDHEVTLWLGTNTNIDLQKTNEQRKDEFLSIASHELKTPLTSIKAYNQIVQKISDPEKLKPFLKKSADHIARLERLISDLLDVTKINAGKVFYAQEPISIRDLIIHSIESIQHTIGSHEIIVETVPDISYIGDQLRLEQVLHNFISNAVKYSPDADKIIVNSKIDEDNIIVSIQDFGIGIARENIDRLFDRYYRVDNTAMRFEGLGLGLFISAEILRKHGGSFWIESEPGKGSTFYFRLPLNKTEKLQITCTTTFYRDRHITINFNQTHQRLDVDWTGFHDEESVKKGCLKLLEYLQKNNSDRIVNDNTHVMGNWSEAAEWVGNTWFPMMEKAGLKYFAHVISPSTFSELAARKSIDIMAGIVTTQFFSDVSLAETWINEQI</sequence>
<dbReference type="PRINTS" id="PR00344">
    <property type="entry name" value="BCTRLSENSOR"/>
</dbReference>
<keyword evidence="6" id="KW-0812">Transmembrane</keyword>
<dbReference type="InterPro" id="IPR003594">
    <property type="entry name" value="HATPase_dom"/>
</dbReference>
<dbReference type="InterPro" id="IPR025991">
    <property type="entry name" value="Chemoreceptor_zinc-bind_dom"/>
</dbReference>
<dbReference type="GO" id="GO:0000156">
    <property type="term" value="F:phosphorelay response regulator activity"/>
    <property type="evidence" value="ECO:0007669"/>
    <property type="project" value="TreeGrafter"/>
</dbReference>
<evidence type="ECO:0000259" key="16">
    <source>
        <dbReference type="PROSITE" id="PS50113"/>
    </source>
</evidence>
<keyword evidence="9" id="KW-0067">ATP-binding</keyword>
<dbReference type="InterPro" id="IPR036097">
    <property type="entry name" value="HisK_dim/P_sf"/>
</dbReference>
<dbReference type="GO" id="GO:0000155">
    <property type="term" value="F:phosphorelay sensor kinase activity"/>
    <property type="evidence" value="ECO:0007669"/>
    <property type="project" value="InterPro"/>
</dbReference>
<comment type="subcellular location">
    <subcellularLocation>
        <location evidence="2">Membrane</location>
        <topology evidence="2">Multi-pass membrane protein</topology>
    </subcellularLocation>
</comment>
<evidence type="ECO:0000256" key="13">
    <source>
        <dbReference type="SAM" id="Coils"/>
    </source>
</evidence>
<dbReference type="AlphaFoldDB" id="A0A1Q5ZY99"/>
<dbReference type="CDD" id="cd00075">
    <property type="entry name" value="HATPase"/>
    <property type="match status" value="1"/>
</dbReference>
<evidence type="ECO:0000256" key="3">
    <source>
        <dbReference type="ARBA" id="ARBA00012438"/>
    </source>
</evidence>
<dbReference type="GO" id="GO:0005524">
    <property type="term" value="F:ATP binding"/>
    <property type="evidence" value="ECO:0007669"/>
    <property type="project" value="UniProtKB-KW"/>
</dbReference>
<evidence type="ECO:0000256" key="11">
    <source>
        <dbReference type="ARBA" id="ARBA00023012"/>
    </source>
</evidence>
<evidence type="ECO:0000256" key="1">
    <source>
        <dbReference type="ARBA" id="ARBA00000085"/>
    </source>
</evidence>
<keyword evidence="13" id="KW-0175">Coiled coil</keyword>
<name>A0A1Q5ZY99_9SPHI</name>
<evidence type="ECO:0000256" key="7">
    <source>
        <dbReference type="ARBA" id="ARBA00022741"/>
    </source>
</evidence>
<feature type="domain" description="PAS" evidence="15">
    <location>
        <begin position="173"/>
        <end position="215"/>
    </location>
</feature>
<evidence type="ECO:0000256" key="8">
    <source>
        <dbReference type="ARBA" id="ARBA00022777"/>
    </source>
</evidence>
<dbReference type="InterPro" id="IPR003661">
    <property type="entry name" value="HisK_dim/P_dom"/>
</dbReference>
<evidence type="ECO:0000256" key="2">
    <source>
        <dbReference type="ARBA" id="ARBA00004141"/>
    </source>
</evidence>
<comment type="catalytic activity">
    <reaction evidence="1">
        <text>ATP + protein L-histidine = ADP + protein N-phospho-L-histidine.</text>
        <dbReference type="EC" id="2.7.13.3"/>
    </reaction>
</comment>
<dbReference type="InterPro" id="IPR050351">
    <property type="entry name" value="BphY/WalK/GraS-like"/>
</dbReference>
<dbReference type="InterPro" id="IPR000014">
    <property type="entry name" value="PAS"/>
</dbReference>
<keyword evidence="11" id="KW-0902">Two-component regulatory system</keyword>
<evidence type="ECO:0000256" key="10">
    <source>
        <dbReference type="ARBA" id="ARBA00022989"/>
    </source>
</evidence>
<dbReference type="InterPro" id="IPR013655">
    <property type="entry name" value="PAS_fold_3"/>
</dbReference>
<keyword evidence="8" id="KW-0418">Kinase</keyword>
<dbReference type="GO" id="GO:0007234">
    <property type="term" value="P:osmosensory signaling via phosphorelay pathway"/>
    <property type="evidence" value="ECO:0007669"/>
    <property type="project" value="TreeGrafter"/>
</dbReference>
<dbReference type="InterPro" id="IPR001610">
    <property type="entry name" value="PAC"/>
</dbReference>
<dbReference type="PROSITE" id="PS50113">
    <property type="entry name" value="PAC"/>
    <property type="match status" value="1"/>
</dbReference>
<dbReference type="Pfam" id="PF13682">
    <property type="entry name" value="CZB"/>
    <property type="match status" value="1"/>
</dbReference>
<dbReference type="CDD" id="cd00082">
    <property type="entry name" value="HisKA"/>
    <property type="match status" value="1"/>
</dbReference>
<dbReference type="SMART" id="SM00086">
    <property type="entry name" value="PAC"/>
    <property type="match status" value="2"/>
</dbReference>
<dbReference type="SMART" id="SM00387">
    <property type="entry name" value="HATPase_c"/>
    <property type="match status" value="1"/>
</dbReference>
<evidence type="ECO:0000256" key="6">
    <source>
        <dbReference type="ARBA" id="ARBA00022692"/>
    </source>
</evidence>
<feature type="domain" description="PAC" evidence="16">
    <location>
        <begin position="253"/>
        <end position="306"/>
    </location>
</feature>
<dbReference type="SMART" id="SM00091">
    <property type="entry name" value="PAS"/>
    <property type="match status" value="2"/>
</dbReference>
<evidence type="ECO:0000256" key="4">
    <source>
        <dbReference type="ARBA" id="ARBA00022553"/>
    </source>
</evidence>
<dbReference type="Pfam" id="PF08447">
    <property type="entry name" value="PAS_3"/>
    <property type="match status" value="1"/>
</dbReference>
<dbReference type="SMART" id="SM00388">
    <property type="entry name" value="HisKA"/>
    <property type="match status" value="1"/>
</dbReference>
<dbReference type="Pfam" id="PF02518">
    <property type="entry name" value="HATPase_c"/>
    <property type="match status" value="1"/>
</dbReference>
<dbReference type="Gene3D" id="3.30.450.20">
    <property type="entry name" value="PAS domain"/>
    <property type="match status" value="2"/>
</dbReference>
<keyword evidence="12" id="KW-0472">Membrane</keyword>
<evidence type="ECO:0000259" key="14">
    <source>
        <dbReference type="PROSITE" id="PS50109"/>
    </source>
</evidence>
<dbReference type="SUPFAM" id="SSF55785">
    <property type="entry name" value="PYP-like sensor domain (PAS domain)"/>
    <property type="match status" value="2"/>
</dbReference>
<dbReference type="GO" id="GO:0016020">
    <property type="term" value="C:membrane"/>
    <property type="evidence" value="ECO:0007669"/>
    <property type="project" value="UniProtKB-SubCell"/>
</dbReference>
<proteinExistence type="predicted"/>
<keyword evidence="18" id="KW-1185">Reference proteome</keyword>
<dbReference type="Pfam" id="PF13426">
    <property type="entry name" value="PAS_9"/>
    <property type="match status" value="1"/>
</dbReference>
<evidence type="ECO:0000259" key="15">
    <source>
        <dbReference type="PROSITE" id="PS50112"/>
    </source>
</evidence>
<dbReference type="Gene3D" id="3.30.565.10">
    <property type="entry name" value="Histidine kinase-like ATPase, C-terminal domain"/>
    <property type="match status" value="1"/>
</dbReference>
<keyword evidence="4" id="KW-0597">Phosphoprotein</keyword>
<dbReference type="EC" id="2.7.13.3" evidence="3"/>
<evidence type="ECO:0000313" key="17">
    <source>
        <dbReference type="EMBL" id="OKS86740.1"/>
    </source>
</evidence>
<dbReference type="PANTHER" id="PTHR42878:SF7">
    <property type="entry name" value="SENSOR HISTIDINE KINASE GLRK"/>
    <property type="match status" value="1"/>
</dbReference>
<keyword evidence="7" id="KW-0547">Nucleotide-binding</keyword>
<dbReference type="FunFam" id="1.10.287.130:FF:000001">
    <property type="entry name" value="Two-component sensor histidine kinase"/>
    <property type="match status" value="1"/>
</dbReference>
<gene>
    <name evidence="17" type="ORF">RG47T_2197</name>
</gene>
<dbReference type="InterPro" id="IPR005467">
    <property type="entry name" value="His_kinase_dom"/>
</dbReference>
<dbReference type="InterPro" id="IPR004358">
    <property type="entry name" value="Sig_transdc_His_kin-like_C"/>
</dbReference>
<dbReference type="STRING" id="1302689.RG47T_2197"/>
<dbReference type="PROSITE" id="PS50109">
    <property type="entry name" value="HIS_KIN"/>
    <property type="match status" value="1"/>
</dbReference>
<evidence type="ECO:0000256" key="9">
    <source>
        <dbReference type="ARBA" id="ARBA00022840"/>
    </source>
</evidence>
<dbReference type="CDD" id="cd00130">
    <property type="entry name" value="PAS"/>
    <property type="match status" value="2"/>
</dbReference>
<dbReference type="PROSITE" id="PS50112">
    <property type="entry name" value="PAS"/>
    <property type="match status" value="2"/>
</dbReference>
<evidence type="ECO:0000256" key="12">
    <source>
        <dbReference type="ARBA" id="ARBA00023136"/>
    </source>
</evidence>
<dbReference type="GO" id="GO:0030295">
    <property type="term" value="F:protein kinase activator activity"/>
    <property type="evidence" value="ECO:0007669"/>
    <property type="project" value="TreeGrafter"/>
</dbReference>
<feature type="coiled-coil region" evidence="13">
    <location>
        <begin position="297"/>
        <end position="338"/>
    </location>
</feature>
<comment type="caution">
    <text evidence="17">The sequence shown here is derived from an EMBL/GenBank/DDBJ whole genome shotgun (WGS) entry which is preliminary data.</text>
</comment>